<comment type="caution">
    <text evidence="2">The sequence shown here is derived from an EMBL/GenBank/DDBJ whole genome shotgun (WGS) entry which is preliminary data.</text>
</comment>
<feature type="compositionally biased region" description="Low complexity" evidence="1">
    <location>
        <begin position="673"/>
        <end position="686"/>
    </location>
</feature>
<dbReference type="EMBL" id="JAKWBI020000013">
    <property type="protein sequence ID" value="KAJ2906514.1"/>
    <property type="molecule type" value="Genomic_DNA"/>
</dbReference>
<keyword evidence="3" id="KW-1185">Reference proteome</keyword>
<proteinExistence type="predicted"/>
<feature type="compositionally biased region" description="Polar residues" evidence="1">
    <location>
        <begin position="569"/>
        <end position="579"/>
    </location>
</feature>
<accession>A0AAD5RZN3</accession>
<dbReference type="Proteomes" id="UP001201980">
    <property type="component" value="Unassembled WGS sequence"/>
</dbReference>
<feature type="compositionally biased region" description="Pro residues" evidence="1">
    <location>
        <begin position="663"/>
        <end position="672"/>
    </location>
</feature>
<name>A0AAD5RZN3_9PEZI</name>
<feature type="compositionally biased region" description="Acidic residues" evidence="1">
    <location>
        <begin position="502"/>
        <end position="523"/>
    </location>
</feature>
<feature type="compositionally biased region" description="Basic and acidic residues" evidence="1">
    <location>
        <begin position="844"/>
        <end position="856"/>
    </location>
</feature>
<feature type="compositionally biased region" description="Low complexity" evidence="1">
    <location>
        <begin position="751"/>
        <end position="762"/>
    </location>
</feature>
<feature type="compositionally biased region" description="Low complexity" evidence="1">
    <location>
        <begin position="798"/>
        <end position="812"/>
    </location>
</feature>
<reference evidence="2" key="1">
    <citation type="submission" date="2022-07" db="EMBL/GenBank/DDBJ databases">
        <title>Draft genome sequence of Zalerion maritima ATCC 34329, a (micro)plastics degrading marine fungus.</title>
        <authorList>
            <person name="Paco A."/>
            <person name="Goncalves M.F.M."/>
            <person name="Rocha-Santos T.A.P."/>
            <person name="Alves A."/>
        </authorList>
    </citation>
    <scope>NUCLEOTIDE SEQUENCE</scope>
    <source>
        <strain evidence="2">ATCC 34329</strain>
    </source>
</reference>
<dbReference type="AlphaFoldDB" id="A0AAD5RZN3"/>
<organism evidence="2 3">
    <name type="scientific">Zalerion maritima</name>
    <dbReference type="NCBI Taxonomy" id="339359"/>
    <lineage>
        <taxon>Eukaryota</taxon>
        <taxon>Fungi</taxon>
        <taxon>Dikarya</taxon>
        <taxon>Ascomycota</taxon>
        <taxon>Pezizomycotina</taxon>
        <taxon>Sordariomycetes</taxon>
        <taxon>Lulworthiomycetidae</taxon>
        <taxon>Lulworthiales</taxon>
        <taxon>Lulworthiaceae</taxon>
        <taxon>Zalerion</taxon>
    </lineage>
</organism>
<sequence>MASNGGVHGHSRVGLGPAMDVPPGSERERELREKIRHYRTELARARKQVRELQQQQAEGRPSRLSEGTWPEKLVMCITNQPGHLDYLGVCRLSNREENMSLRDGILGGRDGTIMLHPTLTLREALGKEREREIQLRLKASRHREFFDKQVPGRPIAINNVGGPRTVGPGAPALGGRFASNPFDGLPTNVMVRIMKELLHVDKHVINCISRLDPTEPPMFSPRINQNVSSGLPKRFHWGNKTCNITYAVKPNDFLAPLRVNKRFCWLGVHVFYGLNTFAFSSLGEFYRFIRGIGVARLQRIQNIELVWMGSLQAANVPAASATRQMQQAPDFGTSKRSGPLSHMLEMKSLKTIVIHVSESEAKYIKQKYEGLNDIRYLAVHTAGHNHYRLMRNLYTLQGLDAIRALRGITWIKWFDHWAGLNANVRRHLARVDIKNQGFAREIEGYVTTPMPAEHVAPFESLSPLWNAPDGPDGAASPSDALYVRRRIYDNGGRSIDDVAPHDDDDGDDDDEEEDEDEDDDEDDGSSRGGGAESSDDSDSDGGSGDEGGDAPVPSLARPAKSKKPRGSFLWQSDFQNGQSHLRAGDHVPLDSESDHDDSDSSEEEAGGDIPALVLSDEEEDADVGVGVGVDDDDDDMFVPCRLPSRSPPAGRGNQNWQLGPNGPSAPPPPPPSRAGSAASVSSSRPGTRSDPISLEEEEEEEEEEVVEVEIEQGREREASPPELPQVLRSAPSRAGGQVHGGFFFSPSPEPRAGASCLAAAAGSAGGRRASDRPEPVGASRIRSDSPGGGGGGRRKRIATSAASSSSRRNVSSAGGGGPFSWRASSANTIDLTEDGSDDDGGSGSDRDSPAHPHEKKEEEEEDDEKPPKVKRRRFF</sequence>
<protein>
    <submittedName>
        <fullName evidence="2">Uncharacterized protein</fullName>
    </submittedName>
</protein>
<evidence type="ECO:0000313" key="3">
    <source>
        <dbReference type="Proteomes" id="UP001201980"/>
    </source>
</evidence>
<feature type="region of interest" description="Disordered" evidence="1">
    <location>
        <begin position="46"/>
        <end position="65"/>
    </location>
</feature>
<feature type="compositionally biased region" description="Acidic residues" evidence="1">
    <location>
        <begin position="591"/>
        <end position="606"/>
    </location>
</feature>
<feature type="compositionally biased region" description="Acidic residues" evidence="1">
    <location>
        <begin position="693"/>
        <end position="710"/>
    </location>
</feature>
<feature type="region of interest" description="Disordered" evidence="1">
    <location>
        <begin position="1"/>
        <end position="29"/>
    </location>
</feature>
<evidence type="ECO:0000256" key="1">
    <source>
        <dbReference type="SAM" id="MobiDB-lite"/>
    </source>
</evidence>
<feature type="compositionally biased region" description="Acidic residues" evidence="1">
    <location>
        <begin position="831"/>
        <end position="840"/>
    </location>
</feature>
<gene>
    <name evidence="2" type="ORF">MKZ38_001495</name>
</gene>
<evidence type="ECO:0000313" key="2">
    <source>
        <dbReference type="EMBL" id="KAJ2906514.1"/>
    </source>
</evidence>
<feature type="region of interest" description="Disordered" evidence="1">
    <location>
        <begin position="492"/>
        <end position="875"/>
    </location>
</feature>